<name>A0A0P1H7X5_9RHOB</name>
<evidence type="ECO:0000313" key="1">
    <source>
        <dbReference type="EMBL" id="CUH99212.1"/>
    </source>
</evidence>
<dbReference type="Pfam" id="PF13279">
    <property type="entry name" value="4HBT_2"/>
    <property type="match status" value="1"/>
</dbReference>
<dbReference type="AlphaFoldDB" id="A0A0P1H7X5"/>
<dbReference type="CDD" id="cd00586">
    <property type="entry name" value="4HBT"/>
    <property type="match status" value="1"/>
</dbReference>
<dbReference type="RefSeq" id="WP_058285371.1">
    <property type="nucleotide sequence ID" value="NZ_CYSR01000011.1"/>
</dbReference>
<dbReference type="STRING" id="1396826.PHA8399_01328"/>
<dbReference type="Gene3D" id="3.10.129.10">
    <property type="entry name" value="Hotdog Thioesterase"/>
    <property type="match status" value="1"/>
</dbReference>
<gene>
    <name evidence="1" type="ORF">PHA8399_01328</name>
</gene>
<dbReference type="InterPro" id="IPR051490">
    <property type="entry name" value="THEM6_lcsJ_thioesterase"/>
</dbReference>
<evidence type="ECO:0008006" key="3">
    <source>
        <dbReference type="Google" id="ProtNLM"/>
    </source>
</evidence>
<dbReference type="Proteomes" id="UP000051326">
    <property type="component" value="Unassembled WGS sequence"/>
</dbReference>
<sequence>MYPIFRLIKDTVLASRMERLPITGLHVSSHICWPWDLDMWMELNNGRTMTLYDLGRTMLAQRVGLIRCLRENRWGLTVAGSSVRYRRRIRGFEKFEMRSRTAGWDDKFIYVEQSMWKKYGDCASHVMLRTAVTDRNGIVPPAKVLAALGQNAETSPELPAWIKGWCQADAGRPWPPMQDGLA</sequence>
<dbReference type="InterPro" id="IPR029069">
    <property type="entry name" value="HotDog_dom_sf"/>
</dbReference>
<protein>
    <recommendedName>
        <fullName evidence="3">Thioeseterase</fullName>
    </recommendedName>
</protein>
<dbReference type="EMBL" id="CYSR01000011">
    <property type="protein sequence ID" value="CUH99212.1"/>
    <property type="molecule type" value="Genomic_DNA"/>
</dbReference>
<dbReference type="SUPFAM" id="SSF54637">
    <property type="entry name" value="Thioesterase/thiol ester dehydrase-isomerase"/>
    <property type="match status" value="1"/>
</dbReference>
<dbReference type="PANTHER" id="PTHR12475">
    <property type="match status" value="1"/>
</dbReference>
<evidence type="ECO:0000313" key="2">
    <source>
        <dbReference type="Proteomes" id="UP000051326"/>
    </source>
</evidence>
<dbReference type="PANTHER" id="PTHR12475:SF4">
    <property type="entry name" value="PROTEIN THEM6"/>
    <property type="match status" value="1"/>
</dbReference>
<accession>A0A0P1H7X5</accession>
<reference evidence="1 2" key="1">
    <citation type="submission" date="2015-09" db="EMBL/GenBank/DDBJ databases">
        <authorList>
            <consortium name="Swine Surveillance"/>
        </authorList>
    </citation>
    <scope>NUCLEOTIDE SEQUENCE [LARGE SCALE GENOMIC DNA]</scope>
    <source>
        <strain evidence="1 2">CECT 8399</strain>
    </source>
</reference>
<proteinExistence type="predicted"/>
<organism evidence="1 2">
    <name type="scientific">Leisingera aquaemixtae</name>
    <dbReference type="NCBI Taxonomy" id="1396826"/>
    <lineage>
        <taxon>Bacteria</taxon>
        <taxon>Pseudomonadati</taxon>
        <taxon>Pseudomonadota</taxon>
        <taxon>Alphaproteobacteria</taxon>
        <taxon>Rhodobacterales</taxon>
        <taxon>Roseobacteraceae</taxon>
        <taxon>Leisingera</taxon>
    </lineage>
</organism>